<evidence type="ECO:0000256" key="2">
    <source>
        <dbReference type="ARBA" id="ARBA00022763"/>
    </source>
</evidence>
<dbReference type="GO" id="GO:0003677">
    <property type="term" value="F:DNA binding"/>
    <property type="evidence" value="ECO:0007669"/>
    <property type="project" value="InterPro"/>
</dbReference>
<dbReference type="PANTHER" id="PTHR10429:SF0">
    <property type="entry name" value="DNA-3-METHYLADENINE GLYCOSYLASE"/>
    <property type="match status" value="1"/>
</dbReference>
<dbReference type="GO" id="GO:0003905">
    <property type="term" value="F:alkylbase DNA N-glycosylase activity"/>
    <property type="evidence" value="ECO:0007669"/>
    <property type="project" value="InterPro"/>
</dbReference>
<dbReference type="NCBIfam" id="TIGR00567">
    <property type="entry name" value="3mg"/>
    <property type="match status" value="1"/>
</dbReference>
<comment type="similarity">
    <text evidence="1 5">Belongs to the DNA glycosylase MPG family.</text>
</comment>
<dbReference type="Pfam" id="PF02245">
    <property type="entry name" value="Pur_DNA_glyco"/>
    <property type="match status" value="2"/>
</dbReference>
<evidence type="ECO:0000256" key="3">
    <source>
        <dbReference type="ARBA" id="ARBA00022801"/>
    </source>
</evidence>
<keyword evidence="3 5" id="KW-0378">Hydrolase</keyword>
<evidence type="ECO:0000313" key="6">
    <source>
        <dbReference type="EMBL" id="MCW3788748.1"/>
    </source>
</evidence>
<dbReference type="SUPFAM" id="SSF50486">
    <property type="entry name" value="FMT C-terminal domain-like"/>
    <property type="match status" value="1"/>
</dbReference>
<evidence type="ECO:0000313" key="7">
    <source>
        <dbReference type="Proteomes" id="UP001209229"/>
    </source>
</evidence>
<dbReference type="HAMAP" id="MF_00527">
    <property type="entry name" value="3MGH"/>
    <property type="match status" value="1"/>
</dbReference>
<dbReference type="EMBL" id="JAPDPJ010000063">
    <property type="protein sequence ID" value="MCW3788748.1"/>
    <property type="molecule type" value="Genomic_DNA"/>
</dbReference>
<dbReference type="CDD" id="cd00540">
    <property type="entry name" value="AAG"/>
    <property type="match status" value="1"/>
</dbReference>
<dbReference type="EC" id="3.2.2.-" evidence="5"/>
<reference evidence="6" key="1">
    <citation type="submission" date="2022-10" db="EMBL/GenBank/DDBJ databases">
        <authorList>
            <person name="Yu W.X."/>
        </authorList>
    </citation>
    <scope>NUCLEOTIDE SEQUENCE</scope>
    <source>
        <strain evidence="6">AAT</strain>
    </source>
</reference>
<dbReference type="Gene3D" id="3.10.300.10">
    <property type="entry name" value="Methylpurine-DNA glycosylase (MPG)"/>
    <property type="match status" value="2"/>
</dbReference>
<sequence length="170" mass="19391">MKLDQSFFLRNALDVAPELIGKKIVRIFEGGIREEFIITEVEAYCGQEDLACHASKGRTQRTEVMFHQGGKVYVYLIYGMYWMLNFVCGDENDAQAVLIRGVKGISGPGRLGKRLALDKSFYGEDLSQSKRIWLENGVQQDCTIQVSKRIGVEYAGELWGNKLYRFYTDL</sequence>
<evidence type="ECO:0000256" key="1">
    <source>
        <dbReference type="ARBA" id="ARBA00009232"/>
    </source>
</evidence>
<dbReference type="PANTHER" id="PTHR10429">
    <property type="entry name" value="DNA-3-METHYLADENINE GLYCOSYLASE"/>
    <property type="match status" value="1"/>
</dbReference>
<dbReference type="InterPro" id="IPR011034">
    <property type="entry name" value="Formyl_transferase-like_C_sf"/>
</dbReference>
<proteinExistence type="inferred from homology"/>
<gene>
    <name evidence="6" type="ORF">OM075_19920</name>
</gene>
<accession>A0AAE3SI29</accession>
<keyword evidence="2 5" id="KW-0227">DNA damage</keyword>
<organism evidence="6 7">
    <name type="scientific">Plebeiibacterium sediminum</name>
    <dbReference type="NCBI Taxonomy" id="2992112"/>
    <lineage>
        <taxon>Bacteria</taxon>
        <taxon>Pseudomonadati</taxon>
        <taxon>Bacteroidota</taxon>
        <taxon>Bacteroidia</taxon>
        <taxon>Marinilabiliales</taxon>
        <taxon>Marinilabiliaceae</taxon>
        <taxon>Plebeiibacterium</taxon>
    </lineage>
</organism>
<keyword evidence="4 5" id="KW-0234">DNA repair</keyword>
<dbReference type="GO" id="GO:0006284">
    <property type="term" value="P:base-excision repair"/>
    <property type="evidence" value="ECO:0007669"/>
    <property type="project" value="InterPro"/>
</dbReference>
<name>A0AAE3SI29_9BACT</name>
<comment type="caution">
    <text evidence="6">The sequence shown here is derived from an EMBL/GenBank/DDBJ whole genome shotgun (WGS) entry which is preliminary data.</text>
</comment>
<protein>
    <recommendedName>
        <fullName evidence="5">Putative 3-methyladenine DNA glycosylase</fullName>
        <ecNumber evidence="5">3.2.2.-</ecNumber>
    </recommendedName>
</protein>
<dbReference type="Proteomes" id="UP001209229">
    <property type="component" value="Unassembled WGS sequence"/>
</dbReference>
<dbReference type="AlphaFoldDB" id="A0AAE3SI29"/>
<evidence type="ECO:0000256" key="5">
    <source>
        <dbReference type="HAMAP-Rule" id="MF_00527"/>
    </source>
</evidence>
<dbReference type="InterPro" id="IPR036995">
    <property type="entry name" value="MPG_sf"/>
</dbReference>
<dbReference type="RefSeq" id="WP_301192305.1">
    <property type="nucleotide sequence ID" value="NZ_JAPDPJ010000063.1"/>
</dbReference>
<evidence type="ECO:0000256" key="4">
    <source>
        <dbReference type="ARBA" id="ARBA00023204"/>
    </source>
</evidence>
<dbReference type="InterPro" id="IPR003180">
    <property type="entry name" value="MPG"/>
</dbReference>
<keyword evidence="7" id="KW-1185">Reference proteome</keyword>